<dbReference type="GO" id="GO:0005886">
    <property type="term" value="C:plasma membrane"/>
    <property type="evidence" value="ECO:0007669"/>
    <property type="project" value="TreeGrafter"/>
</dbReference>
<feature type="transmembrane region" description="Helical" evidence="2">
    <location>
        <begin position="236"/>
        <end position="253"/>
    </location>
</feature>
<feature type="transmembrane region" description="Helical" evidence="2">
    <location>
        <begin position="289"/>
        <end position="321"/>
    </location>
</feature>
<feature type="compositionally biased region" description="Polar residues" evidence="1">
    <location>
        <begin position="419"/>
        <end position="440"/>
    </location>
</feature>
<dbReference type="RefSeq" id="WP_164521082.1">
    <property type="nucleotide sequence ID" value="NZ_QXGK01000023.1"/>
</dbReference>
<feature type="region of interest" description="Disordered" evidence="1">
    <location>
        <begin position="386"/>
        <end position="440"/>
    </location>
</feature>
<feature type="compositionally biased region" description="Low complexity" evidence="1">
    <location>
        <begin position="107"/>
        <end position="123"/>
    </location>
</feature>
<name>A0A430FHH3_9BIFI</name>
<feature type="compositionally biased region" description="Low complexity" evidence="1">
    <location>
        <begin position="132"/>
        <end position="149"/>
    </location>
</feature>
<sequence>MTDPNPFAPQSADDGGDPTNPNNQTTPANQATSADQTNPATPANPFNPIPQPEYGQYTAPGDATASGPAAAGAQPEYGQYAPAQADPSYGNPFAGRQDAGANGPSDGQPAYGQYAAGQVQQPYRQPAADQTQPSYGQPYGQPYEQQNPYPQMPPQGAGGYDPNAAGGQYNPYGQYGAPAYGQYGNPYDGNPYGTAAYGMAAPPLDKPYYGCPLPEAFLRFWKKYATFSGRASRSEFWWWMLCAVVINFLLGMIEGDSSLLTTIWSIATIVPTIALGVRRLHDTNRRGTFLAVYYVVMVLALFFIMIFGGVALVGAIGAMGYGDGATSMLGGSLVLMAICGLVSLGFGIAYIVLMAQRSDPAGVRFDKDQQPYQGYAGGYAGGYPQNSPQGGAYPDGGYQQTGYPTSAPTYGTGYPTTGQNNSQPTAQTPDAGNSQTGYNG</sequence>
<evidence type="ECO:0000313" key="3">
    <source>
        <dbReference type="EMBL" id="RSX52260.1"/>
    </source>
</evidence>
<feature type="compositionally biased region" description="Low complexity" evidence="1">
    <location>
        <begin position="401"/>
        <end position="418"/>
    </location>
</feature>
<dbReference type="AlphaFoldDB" id="A0A430FHH3"/>
<reference evidence="3 4" key="1">
    <citation type="submission" date="2018-09" db="EMBL/GenBank/DDBJ databases">
        <title>Characterization of the phylogenetic diversity of five novel species belonging to the genus Bifidobacterium.</title>
        <authorList>
            <person name="Lugli G.A."/>
            <person name="Duranti S."/>
            <person name="Milani C."/>
        </authorList>
    </citation>
    <scope>NUCLEOTIDE SEQUENCE [LARGE SCALE GENOMIC DNA]</scope>
    <source>
        <strain evidence="3 4">2033B</strain>
    </source>
</reference>
<comment type="caution">
    <text evidence="3">The sequence shown here is derived from an EMBL/GenBank/DDBJ whole genome shotgun (WGS) entry which is preliminary data.</text>
</comment>
<dbReference type="PANTHER" id="PTHR34980">
    <property type="entry name" value="INNER MEMBRANE PROTEIN-RELATED-RELATED"/>
    <property type="match status" value="1"/>
</dbReference>
<feature type="region of interest" description="Disordered" evidence="1">
    <location>
        <begin position="1"/>
        <end position="164"/>
    </location>
</feature>
<feature type="transmembrane region" description="Helical" evidence="2">
    <location>
        <begin position="259"/>
        <end position="277"/>
    </location>
</feature>
<dbReference type="Pfam" id="PF05656">
    <property type="entry name" value="DUF805"/>
    <property type="match status" value="1"/>
</dbReference>
<gene>
    <name evidence="3" type="ORF">D2E24_1797</name>
</gene>
<dbReference type="InterPro" id="IPR008523">
    <property type="entry name" value="DUF805"/>
</dbReference>
<evidence type="ECO:0000256" key="1">
    <source>
        <dbReference type="SAM" id="MobiDB-lite"/>
    </source>
</evidence>
<dbReference type="PANTHER" id="PTHR34980:SF2">
    <property type="entry name" value="INNER MEMBRANE PROTEIN YHAH-RELATED"/>
    <property type="match status" value="1"/>
</dbReference>
<dbReference type="EMBL" id="QXGK01000023">
    <property type="protein sequence ID" value="RSX52260.1"/>
    <property type="molecule type" value="Genomic_DNA"/>
</dbReference>
<proteinExistence type="predicted"/>
<feature type="transmembrane region" description="Helical" evidence="2">
    <location>
        <begin position="333"/>
        <end position="355"/>
    </location>
</feature>
<keyword evidence="4" id="KW-1185">Reference proteome</keyword>
<evidence type="ECO:0008006" key="5">
    <source>
        <dbReference type="Google" id="ProtNLM"/>
    </source>
</evidence>
<keyword evidence="2" id="KW-0812">Transmembrane</keyword>
<accession>A0A430FHH3</accession>
<feature type="compositionally biased region" description="Low complexity" evidence="1">
    <location>
        <begin position="18"/>
        <end position="44"/>
    </location>
</feature>
<keyword evidence="2" id="KW-0472">Membrane</keyword>
<organism evidence="3 4">
    <name type="scientific">Bifidobacterium samirii</name>
    <dbReference type="NCBI Taxonomy" id="2306974"/>
    <lineage>
        <taxon>Bacteria</taxon>
        <taxon>Bacillati</taxon>
        <taxon>Actinomycetota</taxon>
        <taxon>Actinomycetes</taxon>
        <taxon>Bifidobacteriales</taxon>
        <taxon>Bifidobacteriaceae</taxon>
        <taxon>Bifidobacterium</taxon>
    </lineage>
</organism>
<protein>
    <recommendedName>
        <fullName evidence="5">DUF805 domain-containing protein</fullName>
    </recommendedName>
</protein>
<feature type="compositionally biased region" description="Low complexity" evidence="1">
    <location>
        <begin position="59"/>
        <end position="75"/>
    </location>
</feature>
<dbReference type="Proteomes" id="UP000287470">
    <property type="component" value="Unassembled WGS sequence"/>
</dbReference>
<evidence type="ECO:0000313" key="4">
    <source>
        <dbReference type="Proteomes" id="UP000287470"/>
    </source>
</evidence>
<evidence type="ECO:0000256" key="2">
    <source>
        <dbReference type="SAM" id="Phobius"/>
    </source>
</evidence>
<keyword evidence="2" id="KW-1133">Transmembrane helix</keyword>